<feature type="transmembrane region" description="Helical" evidence="9">
    <location>
        <begin position="221"/>
        <end position="247"/>
    </location>
</feature>
<dbReference type="GO" id="GO:0005789">
    <property type="term" value="C:endoplasmic reticulum membrane"/>
    <property type="evidence" value="ECO:0007669"/>
    <property type="project" value="UniProtKB-SubCell"/>
</dbReference>
<evidence type="ECO:0000256" key="2">
    <source>
        <dbReference type="ARBA" id="ARBA00022448"/>
    </source>
</evidence>
<comment type="similarity">
    <text evidence="1 9">Belongs to the YIF1 family.</text>
</comment>
<comment type="subcellular location">
    <subcellularLocation>
        <location evidence="9">Endoplasmic reticulum membrane</location>
        <topology evidence="9">Multi-pass membrane protein</topology>
    </subcellularLocation>
    <subcellularLocation>
        <location evidence="9">Golgi apparatus membrane</location>
        <topology evidence="9">Multi-pass membrane protein</topology>
    </subcellularLocation>
</comment>
<evidence type="ECO:0000313" key="10">
    <source>
        <dbReference type="EMBL" id="SSD58405.1"/>
    </source>
</evidence>
<dbReference type="EMBL" id="UFAJ01000011">
    <property type="protein sequence ID" value="SSD58405.1"/>
    <property type="molecule type" value="Genomic_DNA"/>
</dbReference>
<dbReference type="PANTHER" id="PTHR14083">
    <property type="entry name" value="YIP1 INTERACTING FACTOR HOMOLOG YIF1 PROTEIN"/>
    <property type="match status" value="1"/>
</dbReference>
<keyword evidence="3 9" id="KW-0812">Transmembrane</keyword>
<dbReference type="Proteomes" id="UP000262825">
    <property type="component" value="Unassembled WGS sequence"/>
</dbReference>
<feature type="transmembrane region" description="Helical" evidence="9">
    <location>
        <begin position="356"/>
        <end position="373"/>
    </location>
</feature>
<name>A0A376B143_9ASCO</name>
<dbReference type="AlphaFoldDB" id="A0A376B143"/>
<dbReference type="OrthoDB" id="337750at2759"/>
<evidence type="ECO:0000313" key="11">
    <source>
        <dbReference type="Proteomes" id="UP000262825"/>
    </source>
</evidence>
<evidence type="ECO:0000256" key="9">
    <source>
        <dbReference type="RuleBase" id="RU368073"/>
    </source>
</evidence>
<proteinExistence type="inferred from homology"/>
<organism evidence="10 11">
    <name type="scientific">Saccharomycodes ludwigii</name>
    <dbReference type="NCBI Taxonomy" id="36035"/>
    <lineage>
        <taxon>Eukaryota</taxon>
        <taxon>Fungi</taxon>
        <taxon>Dikarya</taxon>
        <taxon>Ascomycota</taxon>
        <taxon>Saccharomycotina</taxon>
        <taxon>Saccharomycetes</taxon>
        <taxon>Saccharomycodales</taxon>
        <taxon>Saccharomycodaceae</taxon>
        <taxon>Saccharomycodes</taxon>
    </lineage>
</organism>
<keyword evidence="11" id="KW-1185">Reference proteome</keyword>
<gene>
    <name evidence="10" type="ORF">SCODWIG_00166</name>
</gene>
<keyword evidence="6 9" id="KW-1133">Transmembrane helix</keyword>
<comment type="function">
    <text evidence="9">Has a role in transport between endoplasmic reticulum and Golgi.</text>
</comment>
<evidence type="ECO:0000256" key="7">
    <source>
        <dbReference type="ARBA" id="ARBA00023034"/>
    </source>
</evidence>
<keyword evidence="7 9" id="KW-0333">Golgi apparatus</keyword>
<evidence type="ECO:0000256" key="5">
    <source>
        <dbReference type="ARBA" id="ARBA00022927"/>
    </source>
</evidence>
<evidence type="ECO:0000256" key="3">
    <source>
        <dbReference type="ARBA" id="ARBA00022692"/>
    </source>
</evidence>
<dbReference type="Pfam" id="PF03878">
    <property type="entry name" value="YIF1"/>
    <property type="match status" value="1"/>
</dbReference>
<evidence type="ECO:0000256" key="4">
    <source>
        <dbReference type="ARBA" id="ARBA00022824"/>
    </source>
</evidence>
<feature type="transmembrane region" description="Helical" evidence="9">
    <location>
        <begin position="301"/>
        <end position="325"/>
    </location>
</feature>
<dbReference type="GO" id="GO:0006888">
    <property type="term" value="P:endoplasmic reticulum to Golgi vesicle-mediated transport"/>
    <property type="evidence" value="ECO:0007669"/>
    <property type="project" value="UniProtKB-UniRule"/>
</dbReference>
<reference evidence="11" key="1">
    <citation type="submission" date="2018-06" db="EMBL/GenBank/DDBJ databases">
        <authorList>
            <person name="Guldener U."/>
        </authorList>
    </citation>
    <scope>NUCLEOTIDE SEQUENCE [LARGE SCALE GENOMIC DNA]</scope>
    <source>
        <strain evidence="11">UTAD17</strain>
    </source>
</reference>
<sequence length="374" mass="42526">MSANPYAYSNENQLKGRGSPPFIGEINQNSNIPPQEKQYQNYYQPNNNEHLAFQHEQQQKGQSNFVPSNNNNFGFDTNGFPQFLEDSKTQVASHFAQKAFGNFFQGNGMPSDNVSNNMAFNSSFYNLSYYFQVSNSYVLHKLKIIILPFINSTWYRIQDNIHNASINAPINSSRSESLSYLPPKLDVNCPDLYIPTMGLITYILCWNLDQGLKGSFDPQNLYYKLSSTLAFVLLDLLILKLGLYLLIPSGINGTKSNNANYPNNISANGINNGGLNIVELVCFVGYKFVPLTLVLLLRGQFFTISGIIFMFLRIYLFLAFGVFLLRSVKFNLLPPIVDSQSAVNIDRKSVIKKCNYFLFFYGFIWQVLLMWLMG</sequence>
<evidence type="ECO:0000256" key="6">
    <source>
        <dbReference type="ARBA" id="ARBA00022989"/>
    </source>
</evidence>
<dbReference type="VEuPathDB" id="FungiDB:SCODWIG_00166"/>
<protein>
    <recommendedName>
        <fullName evidence="9">Protein YIF1</fullName>
    </recommendedName>
</protein>
<dbReference type="GO" id="GO:0030134">
    <property type="term" value="C:COPII-coated ER to Golgi transport vesicle"/>
    <property type="evidence" value="ECO:0007669"/>
    <property type="project" value="TreeGrafter"/>
</dbReference>
<evidence type="ECO:0000256" key="1">
    <source>
        <dbReference type="ARBA" id="ARBA00009727"/>
    </source>
</evidence>
<keyword evidence="4 9" id="KW-0256">Endoplasmic reticulum</keyword>
<dbReference type="PANTHER" id="PTHR14083:SF0">
    <property type="entry name" value="YIP1D-INTERACTING FACTOR 1, ISOFORM C"/>
    <property type="match status" value="1"/>
</dbReference>
<keyword evidence="2 9" id="KW-0813">Transport</keyword>
<dbReference type="GO" id="GO:0005793">
    <property type="term" value="C:endoplasmic reticulum-Golgi intermediate compartment"/>
    <property type="evidence" value="ECO:0007669"/>
    <property type="project" value="UniProtKB-UniRule"/>
</dbReference>
<accession>A0A376B143</accession>
<keyword evidence="5 9" id="KW-0653">Protein transport</keyword>
<dbReference type="GO" id="GO:0000139">
    <property type="term" value="C:Golgi membrane"/>
    <property type="evidence" value="ECO:0007669"/>
    <property type="project" value="UniProtKB-SubCell"/>
</dbReference>
<keyword evidence="8 9" id="KW-0472">Membrane</keyword>
<dbReference type="InterPro" id="IPR005578">
    <property type="entry name" value="Yif1_fam"/>
</dbReference>
<evidence type="ECO:0000256" key="8">
    <source>
        <dbReference type="ARBA" id="ARBA00023136"/>
    </source>
</evidence>
<dbReference type="GO" id="GO:0015031">
    <property type="term" value="P:protein transport"/>
    <property type="evidence" value="ECO:0007669"/>
    <property type="project" value="UniProtKB-KW"/>
</dbReference>